<accession>B7QMU8</accession>
<reference evidence="3" key="2">
    <citation type="submission" date="2020-05" db="UniProtKB">
        <authorList>
            <consortium name="EnsemblMetazoa"/>
        </authorList>
    </citation>
    <scope>IDENTIFICATION</scope>
    <source>
        <strain evidence="3">wikel</strain>
    </source>
</reference>
<dbReference type="VEuPathDB" id="VectorBase:ISCI015377"/>
<evidence type="ECO:0000256" key="1">
    <source>
        <dbReference type="SAM" id="Phobius"/>
    </source>
</evidence>
<protein>
    <submittedName>
        <fullName evidence="2 3">Uncharacterized protein</fullName>
    </submittedName>
</protein>
<evidence type="ECO:0000313" key="4">
    <source>
        <dbReference type="Proteomes" id="UP000001555"/>
    </source>
</evidence>
<dbReference type="EMBL" id="DS973116">
    <property type="protein sequence ID" value="EEC20170.1"/>
    <property type="molecule type" value="Genomic_DNA"/>
</dbReference>
<reference evidence="2 4" key="1">
    <citation type="submission" date="2008-03" db="EMBL/GenBank/DDBJ databases">
        <title>Annotation of Ixodes scapularis.</title>
        <authorList>
            <consortium name="Ixodes scapularis Genome Project Consortium"/>
            <person name="Caler E."/>
            <person name="Hannick L.I."/>
            <person name="Bidwell S."/>
            <person name="Joardar V."/>
            <person name="Thiagarajan M."/>
            <person name="Amedeo P."/>
            <person name="Galinsky K.J."/>
            <person name="Schobel S."/>
            <person name="Inman J."/>
            <person name="Hostetler J."/>
            <person name="Miller J."/>
            <person name="Hammond M."/>
            <person name="Megy K."/>
            <person name="Lawson D."/>
            <person name="Kodira C."/>
            <person name="Sutton G."/>
            <person name="Meyer J."/>
            <person name="Hill C.A."/>
            <person name="Birren B."/>
            <person name="Nene V."/>
            <person name="Collins F."/>
            <person name="Alarcon-Chaidez F."/>
            <person name="Wikel S."/>
            <person name="Strausberg R."/>
        </authorList>
    </citation>
    <scope>NUCLEOTIDE SEQUENCE [LARGE SCALE GENOMIC DNA]</scope>
    <source>
        <strain evidence="4">Wikel</strain>
        <strain evidence="2">Wikel colony</strain>
    </source>
</reference>
<evidence type="ECO:0000313" key="2">
    <source>
        <dbReference type="EMBL" id="EEC20170.1"/>
    </source>
</evidence>
<name>B7QMU8_IXOSC</name>
<dbReference type="HOGENOM" id="CLU_1847357_0_0_1"/>
<dbReference type="EMBL" id="ABJB011111140">
    <property type="status" value="NOT_ANNOTATED_CDS"/>
    <property type="molecule type" value="Genomic_DNA"/>
</dbReference>
<keyword evidence="4" id="KW-1185">Reference proteome</keyword>
<keyword evidence="1" id="KW-0812">Transmembrane</keyword>
<evidence type="ECO:0000313" key="3">
    <source>
        <dbReference type="EnsemblMetazoa" id="ISCW015377-PA"/>
    </source>
</evidence>
<dbReference type="InParanoid" id="B7QMU8"/>
<dbReference type="Proteomes" id="UP000001555">
    <property type="component" value="Unassembled WGS sequence"/>
</dbReference>
<dbReference type="AlphaFoldDB" id="B7QMU8"/>
<organism>
    <name type="scientific">Ixodes scapularis</name>
    <name type="common">Black-legged tick</name>
    <name type="synonym">Deer tick</name>
    <dbReference type="NCBI Taxonomy" id="6945"/>
    <lineage>
        <taxon>Eukaryota</taxon>
        <taxon>Metazoa</taxon>
        <taxon>Ecdysozoa</taxon>
        <taxon>Arthropoda</taxon>
        <taxon>Chelicerata</taxon>
        <taxon>Arachnida</taxon>
        <taxon>Acari</taxon>
        <taxon>Parasitiformes</taxon>
        <taxon>Ixodida</taxon>
        <taxon>Ixodoidea</taxon>
        <taxon>Ixodidae</taxon>
        <taxon>Ixodinae</taxon>
        <taxon>Ixodes</taxon>
    </lineage>
</organism>
<dbReference type="VEuPathDB" id="VectorBase:ISCW015377"/>
<dbReference type="EnsemblMetazoa" id="ISCW015377-RA">
    <property type="protein sequence ID" value="ISCW015377-PA"/>
    <property type="gene ID" value="ISCW015377"/>
</dbReference>
<proteinExistence type="predicted"/>
<dbReference type="PaxDb" id="6945-B7QMU8"/>
<sequence length="139" mass="16141">MFFPTLFFFFFFIIINIIESFLPLRTTRPTAVDWPQPWTTEHPATGLGARFCCGRDFRLGEVVRANWFLCESTLVATGCCLEFELQTLVEGAFHYDPFFGGLRFRRIPFSFGHGSVLPDCAFMSYFRSIRRLFPRAGLR</sequence>
<gene>
    <name evidence="2" type="ORF">IscW_ISCW015377</name>
</gene>
<keyword evidence="1" id="KW-0472">Membrane</keyword>
<keyword evidence="1" id="KW-1133">Transmembrane helix</keyword>
<feature type="transmembrane region" description="Helical" evidence="1">
    <location>
        <begin position="6"/>
        <end position="24"/>
    </location>
</feature>